<dbReference type="STRING" id="693986.MOC_5686"/>
<keyword evidence="2" id="KW-1185">Reference proteome</keyword>
<dbReference type="eggNOG" id="ENOG50311U9">
    <property type="taxonomic scope" value="Bacteria"/>
</dbReference>
<dbReference type="RefSeq" id="WP_043760130.1">
    <property type="nucleotide sequence ID" value="NZ_CP003811.1"/>
</dbReference>
<organism evidence="1 2">
    <name type="scientific">Methylobacterium oryzae CBMB20</name>
    <dbReference type="NCBI Taxonomy" id="693986"/>
    <lineage>
        <taxon>Bacteria</taxon>
        <taxon>Pseudomonadati</taxon>
        <taxon>Pseudomonadota</taxon>
        <taxon>Alphaproteobacteria</taxon>
        <taxon>Hyphomicrobiales</taxon>
        <taxon>Methylobacteriaceae</taxon>
        <taxon>Methylobacterium</taxon>
    </lineage>
</organism>
<gene>
    <name evidence="1" type="ORF">MOC_5686</name>
</gene>
<reference evidence="1 2" key="1">
    <citation type="journal article" date="2014" name="PLoS ONE">
        <title>Genome Information of Methylobacterium oryzae, a Plant-Probiotic Methylotroph in the Phyllosphere.</title>
        <authorList>
            <person name="Kwak M.J."/>
            <person name="Jeong H."/>
            <person name="Madhaiyan M."/>
            <person name="Lee Y."/>
            <person name="Sa T.M."/>
            <person name="Oh T.K."/>
            <person name="Kim J.F."/>
        </authorList>
    </citation>
    <scope>NUCLEOTIDE SEQUENCE [LARGE SCALE GENOMIC DNA]</scope>
    <source>
        <strain evidence="1 2">CBMB20</strain>
    </source>
</reference>
<sequence>MRLRWDRVLDRAWLALAATAAVTVAVHEGGAVGRRAWTLGSGGGALAAPAGPGGVNPPARAALACGPAPAPSQ</sequence>
<dbReference type="KEGG" id="mor:MOC_5686"/>
<name>A0A089NZQ4_9HYPH</name>
<evidence type="ECO:0000313" key="2">
    <source>
        <dbReference type="Proteomes" id="UP000029492"/>
    </source>
</evidence>
<accession>A0A089NZQ4</accession>
<dbReference type="HOGENOM" id="CLU_2717786_0_0_5"/>
<dbReference type="EMBL" id="CP003811">
    <property type="protein sequence ID" value="AIQ93441.1"/>
    <property type="molecule type" value="Genomic_DNA"/>
</dbReference>
<proteinExistence type="predicted"/>
<evidence type="ECO:0000313" key="1">
    <source>
        <dbReference type="EMBL" id="AIQ93441.1"/>
    </source>
</evidence>
<protein>
    <submittedName>
        <fullName evidence="1">Protein of unassigned function</fullName>
    </submittedName>
</protein>
<dbReference type="Proteomes" id="UP000029492">
    <property type="component" value="Chromosome"/>
</dbReference>
<dbReference type="AlphaFoldDB" id="A0A089NZQ4"/>